<feature type="compositionally biased region" description="Pro residues" evidence="1">
    <location>
        <begin position="55"/>
        <end position="71"/>
    </location>
</feature>
<dbReference type="RefSeq" id="XP_005772617.1">
    <property type="nucleotide sequence ID" value="XM_005772560.1"/>
</dbReference>
<dbReference type="EnsemblProtists" id="EOD20188">
    <property type="protein sequence ID" value="EOD20188"/>
    <property type="gene ID" value="EMIHUDRAFT_123937"/>
</dbReference>
<feature type="compositionally biased region" description="Acidic residues" evidence="1">
    <location>
        <begin position="166"/>
        <end position="183"/>
    </location>
</feature>
<feature type="region of interest" description="Disordered" evidence="1">
    <location>
        <begin position="25"/>
        <end position="78"/>
    </location>
</feature>
<evidence type="ECO:0000313" key="3">
    <source>
        <dbReference type="Proteomes" id="UP000013827"/>
    </source>
</evidence>
<dbReference type="PaxDb" id="2903-EOD20188"/>
<name>A0A0D3J9K3_EMIH1</name>
<keyword evidence="3" id="KW-1185">Reference proteome</keyword>
<accession>A0A0D3J9K3</accession>
<dbReference type="HOGENOM" id="CLU_846209_0_0_1"/>
<sequence length="329" mass="32577">VCDDGGPGSEYSVCPYAEDCADCGPRDLVPLLPPLPAAPPSPPAPPSTPGEAQEPSPPPPPPVAPSPPLAPLPEGHVEVTNEAQLLRVLFPGFSFTSRGATARGRAAPPPPAQTAVEPAVERRLEDSPEFSGDEIGDFGSGEGDEAGDIGSGDGDDSGDGDFGSGEGDEAGSGEESGSGEEDSGSGGADEGGSGDGDGEHGSGGEEDESYAVGFSFKTADECSAAFTATVCASVSSLSGLLPSQCDVSCGGDGRRRLRRLEEHAVLVTLQAGDESSATSLAAALTNALGETAAEAAAFLGVSVSESPAETRGLSSVFPGSCSSLLGPFP</sequence>
<proteinExistence type="predicted"/>
<feature type="compositionally biased region" description="Pro residues" evidence="1">
    <location>
        <begin position="31"/>
        <end position="48"/>
    </location>
</feature>
<evidence type="ECO:0000313" key="2">
    <source>
        <dbReference type="EnsemblProtists" id="EOD20188"/>
    </source>
</evidence>
<feature type="region of interest" description="Disordered" evidence="1">
    <location>
        <begin position="98"/>
        <end position="208"/>
    </location>
</feature>
<reference evidence="2" key="2">
    <citation type="submission" date="2024-10" db="UniProtKB">
        <authorList>
            <consortium name="EnsemblProtists"/>
        </authorList>
    </citation>
    <scope>IDENTIFICATION</scope>
</reference>
<dbReference type="AlphaFoldDB" id="A0A0D3J9K3"/>
<feature type="compositionally biased region" description="Gly residues" evidence="1">
    <location>
        <begin position="184"/>
        <end position="195"/>
    </location>
</feature>
<reference evidence="3" key="1">
    <citation type="journal article" date="2013" name="Nature">
        <title>Pan genome of the phytoplankton Emiliania underpins its global distribution.</title>
        <authorList>
            <person name="Read B.A."/>
            <person name="Kegel J."/>
            <person name="Klute M.J."/>
            <person name="Kuo A."/>
            <person name="Lefebvre S.C."/>
            <person name="Maumus F."/>
            <person name="Mayer C."/>
            <person name="Miller J."/>
            <person name="Monier A."/>
            <person name="Salamov A."/>
            <person name="Young J."/>
            <person name="Aguilar M."/>
            <person name="Claverie J.M."/>
            <person name="Frickenhaus S."/>
            <person name="Gonzalez K."/>
            <person name="Herman E.K."/>
            <person name="Lin Y.C."/>
            <person name="Napier J."/>
            <person name="Ogata H."/>
            <person name="Sarno A.F."/>
            <person name="Shmutz J."/>
            <person name="Schroeder D."/>
            <person name="de Vargas C."/>
            <person name="Verret F."/>
            <person name="von Dassow P."/>
            <person name="Valentin K."/>
            <person name="Van de Peer Y."/>
            <person name="Wheeler G."/>
            <person name="Dacks J.B."/>
            <person name="Delwiche C.F."/>
            <person name="Dyhrman S.T."/>
            <person name="Glockner G."/>
            <person name="John U."/>
            <person name="Richards T."/>
            <person name="Worden A.Z."/>
            <person name="Zhang X."/>
            <person name="Grigoriev I.V."/>
            <person name="Allen A.E."/>
            <person name="Bidle K."/>
            <person name="Borodovsky M."/>
            <person name="Bowler C."/>
            <person name="Brownlee C."/>
            <person name="Cock J.M."/>
            <person name="Elias M."/>
            <person name="Gladyshev V.N."/>
            <person name="Groth M."/>
            <person name="Guda C."/>
            <person name="Hadaegh A."/>
            <person name="Iglesias-Rodriguez M.D."/>
            <person name="Jenkins J."/>
            <person name="Jones B.M."/>
            <person name="Lawson T."/>
            <person name="Leese F."/>
            <person name="Lindquist E."/>
            <person name="Lobanov A."/>
            <person name="Lomsadze A."/>
            <person name="Malik S.B."/>
            <person name="Marsh M.E."/>
            <person name="Mackinder L."/>
            <person name="Mock T."/>
            <person name="Mueller-Roeber B."/>
            <person name="Pagarete A."/>
            <person name="Parker M."/>
            <person name="Probert I."/>
            <person name="Quesneville H."/>
            <person name="Raines C."/>
            <person name="Rensing S.A."/>
            <person name="Riano-Pachon D.M."/>
            <person name="Richier S."/>
            <person name="Rokitta S."/>
            <person name="Shiraiwa Y."/>
            <person name="Soanes D.M."/>
            <person name="van der Giezen M."/>
            <person name="Wahlund T.M."/>
            <person name="Williams B."/>
            <person name="Wilson W."/>
            <person name="Wolfe G."/>
            <person name="Wurch L.L."/>
        </authorList>
    </citation>
    <scope>NUCLEOTIDE SEQUENCE</scope>
</reference>
<dbReference type="KEGG" id="ehx:EMIHUDRAFT_123937"/>
<dbReference type="GeneID" id="17265735"/>
<protein>
    <submittedName>
        <fullName evidence="2">Uncharacterized protein</fullName>
    </submittedName>
</protein>
<organism evidence="2 3">
    <name type="scientific">Emiliania huxleyi (strain CCMP1516)</name>
    <dbReference type="NCBI Taxonomy" id="280463"/>
    <lineage>
        <taxon>Eukaryota</taxon>
        <taxon>Haptista</taxon>
        <taxon>Haptophyta</taxon>
        <taxon>Prymnesiophyceae</taxon>
        <taxon>Isochrysidales</taxon>
        <taxon>Noelaerhabdaceae</taxon>
        <taxon>Emiliania</taxon>
    </lineage>
</organism>
<feature type="compositionally biased region" description="Acidic residues" evidence="1">
    <location>
        <begin position="127"/>
        <end position="159"/>
    </location>
</feature>
<evidence type="ECO:0000256" key="1">
    <source>
        <dbReference type="SAM" id="MobiDB-lite"/>
    </source>
</evidence>
<dbReference type="Proteomes" id="UP000013827">
    <property type="component" value="Unassembled WGS sequence"/>
</dbReference>